<accession>A3K1D5</accession>
<name>A3K1D5_SAGS3</name>
<sequence length="61" mass="6925">MTDTPKTRPLPEKDADEKAKTRKFTEHDDVGREKNAETSDDMSKGMPAEDRETLKEETGTK</sequence>
<keyword evidence="3" id="KW-1185">Reference proteome</keyword>
<comment type="caution">
    <text evidence="2">The sequence shown here is derived from an EMBL/GenBank/DDBJ whole genome shotgun (WGS) entry which is preliminary data.</text>
</comment>
<protein>
    <submittedName>
        <fullName evidence="2">Uncharacterized protein</fullName>
    </submittedName>
</protein>
<evidence type="ECO:0000313" key="2">
    <source>
        <dbReference type="EMBL" id="EBA08731.1"/>
    </source>
</evidence>
<dbReference type="AlphaFoldDB" id="A3K1D5"/>
<reference evidence="2 3" key="1">
    <citation type="submission" date="2006-06" db="EMBL/GenBank/DDBJ databases">
        <authorList>
            <person name="Moran M.A."/>
            <person name="Ferriera S."/>
            <person name="Johnson J."/>
            <person name="Kravitz S."/>
            <person name="Beeson K."/>
            <person name="Sutton G."/>
            <person name="Rogers Y.-H."/>
            <person name="Friedman R."/>
            <person name="Frazier M."/>
            <person name="Venter J.C."/>
        </authorList>
    </citation>
    <scope>NUCLEOTIDE SEQUENCE [LARGE SCALE GENOMIC DNA]</scope>
    <source>
        <strain evidence="2 3">E-37</strain>
    </source>
</reference>
<dbReference type="EMBL" id="AAYA01000004">
    <property type="protein sequence ID" value="EBA08731.1"/>
    <property type="molecule type" value="Genomic_DNA"/>
</dbReference>
<gene>
    <name evidence="2" type="ORF">SSE37_03775</name>
</gene>
<feature type="region of interest" description="Disordered" evidence="1">
    <location>
        <begin position="1"/>
        <end position="61"/>
    </location>
</feature>
<dbReference type="OrthoDB" id="7869134at2"/>
<evidence type="ECO:0000313" key="3">
    <source>
        <dbReference type="Proteomes" id="UP000005713"/>
    </source>
</evidence>
<dbReference type="Proteomes" id="UP000005713">
    <property type="component" value="Unassembled WGS sequence"/>
</dbReference>
<dbReference type="RefSeq" id="WP_005857486.1">
    <property type="nucleotide sequence ID" value="NZ_AAYA01000004.1"/>
</dbReference>
<organism evidence="2 3">
    <name type="scientific">Sagittula stellata (strain ATCC 700073 / DSM 11524 / E-37)</name>
    <dbReference type="NCBI Taxonomy" id="388399"/>
    <lineage>
        <taxon>Bacteria</taxon>
        <taxon>Pseudomonadati</taxon>
        <taxon>Pseudomonadota</taxon>
        <taxon>Alphaproteobacteria</taxon>
        <taxon>Rhodobacterales</taxon>
        <taxon>Roseobacteraceae</taxon>
        <taxon>Sagittula</taxon>
    </lineage>
</organism>
<evidence type="ECO:0000256" key="1">
    <source>
        <dbReference type="SAM" id="MobiDB-lite"/>
    </source>
</evidence>
<proteinExistence type="predicted"/>